<reference evidence="6 7" key="1">
    <citation type="submission" date="2017-06" db="EMBL/GenBank/DDBJ databases">
        <authorList>
            <consortium name="Pathogen Informatics"/>
        </authorList>
    </citation>
    <scope>NUCLEOTIDE SEQUENCE [LARGE SCALE GENOMIC DNA]</scope>
    <source>
        <strain evidence="6 7">NCTC12018</strain>
    </source>
</reference>
<proteinExistence type="inferred from homology"/>
<evidence type="ECO:0000313" key="6">
    <source>
        <dbReference type="EMBL" id="SNV64847.1"/>
    </source>
</evidence>
<sequence length="357" mass="39805">MNGLNRLQQYIKEQELTGVILVSPTNLHYFAGFTGSTGFAVITSEKAFMITDFRYTEQAQMQCEGYEVIQYETTVMDSLVDICNDNHIHEGFFGIEGKYMPVDTYETLCDTLDERFNFTSINFAKLRAVKREDELDLLRKAARIGEDAFSALLPQLRVGMTENEARIVLETEMLKRGSEEPSFATIVASGKRSSMPHGVASDKVIEIGDFVTFDFGAVYKGYHSDMTRTIVMGPASDEQKKLYSIVLEAQKRGVAAVRAGITGKELDSVCRDYIRDKGYTKEFNHGTGHGVGLEIHEEPVANPKSDTVFEENMIITVEPGIYISGVIGLRIEDSVIVKSDGYEVLTHSPKELVEIGI</sequence>
<comment type="similarity">
    <text evidence="3">Belongs to the peptidase M24B family.</text>
</comment>
<dbReference type="GO" id="GO:0046872">
    <property type="term" value="F:metal ion binding"/>
    <property type="evidence" value="ECO:0007669"/>
    <property type="project" value="UniProtKB-KW"/>
</dbReference>
<dbReference type="EMBL" id="LT906470">
    <property type="protein sequence ID" value="SNV64847.1"/>
    <property type="molecule type" value="Genomic_DNA"/>
</dbReference>
<keyword evidence="1 3" id="KW-0479">Metal-binding</keyword>
<feature type="domain" description="Creatinase N-terminal" evidence="5">
    <location>
        <begin position="4"/>
        <end position="128"/>
    </location>
</feature>
<evidence type="ECO:0000313" key="7">
    <source>
        <dbReference type="Proteomes" id="UP000214973"/>
    </source>
</evidence>
<dbReference type="Pfam" id="PF01321">
    <property type="entry name" value="Creatinase_N"/>
    <property type="match status" value="1"/>
</dbReference>
<dbReference type="GO" id="GO:0016787">
    <property type="term" value="F:hydrolase activity"/>
    <property type="evidence" value="ECO:0007669"/>
    <property type="project" value="UniProtKB-KW"/>
</dbReference>
<keyword evidence="7" id="KW-1185">Reference proteome</keyword>
<dbReference type="PANTHER" id="PTHR46112">
    <property type="entry name" value="AMINOPEPTIDASE"/>
    <property type="match status" value="1"/>
</dbReference>
<organism evidence="6 7">
    <name type="scientific">Veillonella rodentium</name>
    <dbReference type="NCBI Taxonomy" id="248315"/>
    <lineage>
        <taxon>Bacteria</taxon>
        <taxon>Bacillati</taxon>
        <taxon>Bacillota</taxon>
        <taxon>Negativicutes</taxon>
        <taxon>Veillonellales</taxon>
        <taxon>Veillonellaceae</taxon>
        <taxon>Veillonella</taxon>
    </lineage>
</organism>
<dbReference type="InterPro" id="IPR050659">
    <property type="entry name" value="Peptidase_M24B"/>
</dbReference>
<gene>
    <name evidence="6" type="ORF">SAMEA44547418_00930</name>
</gene>
<dbReference type="SUPFAM" id="SSF55920">
    <property type="entry name" value="Creatinase/aminopeptidase"/>
    <property type="match status" value="1"/>
</dbReference>
<dbReference type="PROSITE" id="PS00491">
    <property type="entry name" value="PROLINE_PEPTIDASE"/>
    <property type="match status" value="1"/>
</dbReference>
<dbReference type="Pfam" id="PF00557">
    <property type="entry name" value="Peptidase_M24"/>
    <property type="match status" value="1"/>
</dbReference>
<dbReference type="Gene3D" id="3.90.230.10">
    <property type="entry name" value="Creatinase/methionine aminopeptidase superfamily"/>
    <property type="match status" value="1"/>
</dbReference>
<name>A0A239Z1I4_9FIRM</name>
<evidence type="ECO:0000259" key="4">
    <source>
        <dbReference type="Pfam" id="PF00557"/>
    </source>
</evidence>
<dbReference type="InterPro" id="IPR000587">
    <property type="entry name" value="Creatinase_N"/>
</dbReference>
<dbReference type="InterPro" id="IPR001131">
    <property type="entry name" value="Peptidase_M24B_aminopep-P_CS"/>
</dbReference>
<protein>
    <submittedName>
        <fullName evidence="6">Uncharacterized peptidase SA1530</fullName>
        <ecNumber evidence="6">3.4.-.-</ecNumber>
    </submittedName>
</protein>
<dbReference type="InterPro" id="IPR036005">
    <property type="entry name" value="Creatinase/aminopeptidase-like"/>
</dbReference>
<keyword evidence="2 6" id="KW-0378">Hydrolase</keyword>
<feature type="domain" description="Peptidase M24" evidence="4">
    <location>
        <begin position="137"/>
        <end position="338"/>
    </location>
</feature>
<evidence type="ECO:0000259" key="5">
    <source>
        <dbReference type="Pfam" id="PF01321"/>
    </source>
</evidence>
<dbReference type="RefSeq" id="WP_095065903.1">
    <property type="nucleotide sequence ID" value="NZ_LT906470.1"/>
</dbReference>
<evidence type="ECO:0000256" key="1">
    <source>
        <dbReference type="ARBA" id="ARBA00022723"/>
    </source>
</evidence>
<dbReference type="PANTHER" id="PTHR46112:SF3">
    <property type="entry name" value="AMINOPEPTIDASE YPDF"/>
    <property type="match status" value="1"/>
</dbReference>
<dbReference type="SUPFAM" id="SSF53092">
    <property type="entry name" value="Creatinase/prolidase N-terminal domain"/>
    <property type="match status" value="1"/>
</dbReference>
<dbReference type="InterPro" id="IPR029149">
    <property type="entry name" value="Creatin/AminoP/Spt16_N"/>
</dbReference>
<dbReference type="AlphaFoldDB" id="A0A239Z1I4"/>
<dbReference type="Proteomes" id="UP000214973">
    <property type="component" value="Chromosome 1"/>
</dbReference>
<evidence type="ECO:0000256" key="3">
    <source>
        <dbReference type="RuleBase" id="RU000590"/>
    </source>
</evidence>
<dbReference type="KEGG" id="vrm:44547418_00930"/>
<evidence type="ECO:0000256" key="2">
    <source>
        <dbReference type="ARBA" id="ARBA00022801"/>
    </source>
</evidence>
<dbReference type="InterPro" id="IPR000994">
    <property type="entry name" value="Pept_M24"/>
</dbReference>
<dbReference type="EC" id="3.4.-.-" evidence="6"/>
<dbReference type="Gene3D" id="3.40.350.10">
    <property type="entry name" value="Creatinase/prolidase N-terminal domain"/>
    <property type="match status" value="1"/>
</dbReference>
<dbReference type="CDD" id="cd01092">
    <property type="entry name" value="APP-like"/>
    <property type="match status" value="1"/>
</dbReference>
<accession>A0A239Z1I4</accession>